<evidence type="ECO:0000313" key="2">
    <source>
        <dbReference type="EMBL" id="PIA38537.1"/>
    </source>
</evidence>
<feature type="coiled-coil region" evidence="1">
    <location>
        <begin position="59"/>
        <end position="93"/>
    </location>
</feature>
<keyword evidence="1" id="KW-0175">Coiled coil</keyword>
<dbReference type="AlphaFoldDB" id="A0A2G5D5P8"/>
<sequence>MILQPGLSFLSFKQSHAKPNPIGLRIQRSAKKFQEDYFEIKNKRNRKIPTVVLPLRDGVMNIEKEEEEEEEREEELLEELEELEEEAIMGEDEGREPIDYNRRAHIFDTCSKVFQGRKEGKKELDTTIQHPVPFDY</sequence>
<dbReference type="OrthoDB" id="1939311at2759"/>
<reference evidence="2 3" key="1">
    <citation type="submission" date="2017-09" db="EMBL/GenBank/DDBJ databases">
        <title>WGS assembly of Aquilegia coerulea Goldsmith.</title>
        <authorList>
            <person name="Hodges S."/>
            <person name="Kramer E."/>
            <person name="Nordborg M."/>
            <person name="Tomkins J."/>
            <person name="Borevitz J."/>
            <person name="Derieg N."/>
            <person name="Yan J."/>
            <person name="Mihaltcheva S."/>
            <person name="Hayes R.D."/>
            <person name="Rokhsar D."/>
        </authorList>
    </citation>
    <scope>NUCLEOTIDE SEQUENCE [LARGE SCALE GENOMIC DNA]</scope>
    <source>
        <strain evidence="3">cv. Goldsmith</strain>
    </source>
</reference>
<name>A0A2G5D5P8_AQUCA</name>
<gene>
    <name evidence="2" type="ORF">AQUCO_02700027v1</name>
</gene>
<accession>A0A2G5D5P8</accession>
<organism evidence="2 3">
    <name type="scientific">Aquilegia coerulea</name>
    <name type="common">Rocky mountain columbine</name>
    <dbReference type="NCBI Taxonomy" id="218851"/>
    <lineage>
        <taxon>Eukaryota</taxon>
        <taxon>Viridiplantae</taxon>
        <taxon>Streptophyta</taxon>
        <taxon>Embryophyta</taxon>
        <taxon>Tracheophyta</taxon>
        <taxon>Spermatophyta</taxon>
        <taxon>Magnoliopsida</taxon>
        <taxon>Ranunculales</taxon>
        <taxon>Ranunculaceae</taxon>
        <taxon>Thalictroideae</taxon>
        <taxon>Aquilegia</taxon>
    </lineage>
</organism>
<dbReference type="PANTHER" id="PTHR37758">
    <property type="entry name" value="OS03G0334300 PROTEIN"/>
    <property type="match status" value="1"/>
</dbReference>
<dbReference type="InParanoid" id="A0A2G5D5P8"/>
<dbReference type="EMBL" id="KZ305044">
    <property type="protein sequence ID" value="PIA38537.1"/>
    <property type="molecule type" value="Genomic_DNA"/>
</dbReference>
<evidence type="ECO:0000256" key="1">
    <source>
        <dbReference type="SAM" id="Coils"/>
    </source>
</evidence>
<dbReference type="GO" id="GO:0009507">
    <property type="term" value="C:chloroplast"/>
    <property type="evidence" value="ECO:0007669"/>
    <property type="project" value="TreeGrafter"/>
</dbReference>
<dbReference type="STRING" id="218851.A0A2G5D5P8"/>
<proteinExistence type="predicted"/>
<dbReference type="Proteomes" id="UP000230069">
    <property type="component" value="Unassembled WGS sequence"/>
</dbReference>
<protein>
    <submittedName>
        <fullName evidence="2">Uncharacterized protein</fullName>
    </submittedName>
</protein>
<keyword evidence="3" id="KW-1185">Reference proteome</keyword>
<dbReference type="PANTHER" id="PTHR37758:SF1">
    <property type="entry name" value="OS03G0334300 PROTEIN"/>
    <property type="match status" value="1"/>
</dbReference>
<evidence type="ECO:0000313" key="3">
    <source>
        <dbReference type="Proteomes" id="UP000230069"/>
    </source>
</evidence>